<evidence type="ECO:0000256" key="2">
    <source>
        <dbReference type="ARBA" id="ARBA00012837"/>
    </source>
</evidence>
<comment type="caution">
    <text evidence="10">The sequence shown here is derived from an EMBL/GenBank/DDBJ whole genome shotgun (WGS) entry which is preliminary data.</text>
</comment>
<dbReference type="Pfam" id="PF05746">
    <property type="entry name" value="DALR_1"/>
    <property type="match status" value="1"/>
</dbReference>
<dbReference type="SMART" id="SM00836">
    <property type="entry name" value="DALR_1"/>
    <property type="match status" value="1"/>
</dbReference>
<keyword evidence="4" id="KW-0547">Nucleotide-binding</keyword>
<keyword evidence="6" id="KW-0648">Protein biosynthesis</keyword>
<reference evidence="10 11" key="1">
    <citation type="journal article" date="2017" name="ISME J.">
        <title>Potential for microbial H2 and metal transformations associated with novel bacteria and archaea in deep terrestrial subsurface sediments.</title>
        <authorList>
            <person name="Hernsdorf A.W."/>
            <person name="Amano Y."/>
            <person name="Miyakawa K."/>
            <person name="Ise K."/>
            <person name="Suzuki Y."/>
            <person name="Anantharaman K."/>
            <person name="Probst A."/>
            <person name="Burstein D."/>
            <person name="Thomas B.C."/>
            <person name="Banfield J.F."/>
        </authorList>
    </citation>
    <scope>NUCLEOTIDE SEQUENCE [LARGE SCALE GENOMIC DNA]</scope>
    <source>
        <strain evidence="10">HGW-Falkowbacteria-2</strain>
    </source>
</reference>
<dbReference type="EC" id="6.1.1.19" evidence="2"/>
<evidence type="ECO:0000256" key="8">
    <source>
        <dbReference type="ARBA" id="ARBA00049339"/>
    </source>
</evidence>
<protein>
    <recommendedName>
        <fullName evidence="2">arginine--tRNA ligase</fullName>
        <ecNumber evidence="2">6.1.1.19</ecNumber>
    </recommendedName>
</protein>
<dbReference type="PROSITE" id="PS50861">
    <property type="entry name" value="AA_TRNA_LIGASE_II_GLYAB"/>
    <property type="match status" value="1"/>
</dbReference>
<evidence type="ECO:0000256" key="1">
    <source>
        <dbReference type="ARBA" id="ARBA00005594"/>
    </source>
</evidence>
<sequence>MTFDLEEALRFDGFTAAYLQYTGARISSILRKASESVKVDYSFLVHAKEHALALQLSQYQEVVIKAAGQRDPSIIARYLFELAQSFNDYYHEVNILKAEAAAAAARLGLLRAVKQVLANGFRTLGFTYLEEM</sequence>
<dbReference type="Gene3D" id="1.10.730.10">
    <property type="entry name" value="Isoleucyl-tRNA Synthetase, Domain 1"/>
    <property type="match status" value="1"/>
</dbReference>
<evidence type="ECO:0000313" key="10">
    <source>
        <dbReference type="EMBL" id="PKM88348.1"/>
    </source>
</evidence>
<evidence type="ECO:0000256" key="5">
    <source>
        <dbReference type="ARBA" id="ARBA00022840"/>
    </source>
</evidence>
<evidence type="ECO:0000256" key="4">
    <source>
        <dbReference type="ARBA" id="ARBA00022741"/>
    </source>
</evidence>
<dbReference type="Proteomes" id="UP000233325">
    <property type="component" value="Unassembled WGS sequence"/>
</dbReference>
<dbReference type="GO" id="GO:0006426">
    <property type="term" value="P:glycyl-tRNA aminoacylation"/>
    <property type="evidence" value="ECO:0007669"/>
    <property type="project" value="InterPro"/>
</dbReference>
<keyword evidence="5" id="KW-0067">ATP-binding</keyword>
<dbReference type="InterPro" id="IPR006194">
    <property type="entry name" value="Gly-tRNA-synth_heterodimer"/>
</dbReference>
<dbReference type="FunFam" id="1.10.730.10:FF:000006">
    <property type="entry name" value="Arginyl-tRNA synthetase 2, mitochondrial"/>
    <property type="match status" value="1"/>
</dbReference>
<dbReference type="InterPro" id="IPR001278">
    <property type="entry name" value="Arg-tRNA-ligase"/>
</dbReference>
<dbReference type="GO" id="GO:0006420">
    <property type="term" value="P:arginyl-tRNA aminoacylation"/>
    <property type="evidence" value="ECO:0007669"/>
    <property type="project" value="InterPro"/>
</dbReference>
<dbReference type="InterPro" id="IPR008909">
    <property type="entry name" value="DALR_anticod-bd"/>
</dbReference>
<evidence type="ECO:0000256" key="7">
    <source>
        <dbReference type="ARBA" id="ARBA00023146"/>
    </source>
</evidence>
<proteinExistence type="inferred from homology"/>
<evidence type="ECO:0000313" key="11">
    <source>
        <dbReference type="Proteomes" id="UP000233325"/>
    </source>
</evidence>
<evidence type="ECO:0000259" key="9">
    <source>
        <dbReference type="SMART" id="SM00836"/>
    </source>
</evidence>
<comment type="similarity">
    <text evidence="1">Belongs to the class-I aminoacyl-tRNA synthetase family.</text>
</comment>
<name>A0A2N2E0V7_9BACT</name>
<dbReference type="GO" id="GO:0004820">
    <property type="term" value="F:glycine-tRNA ligase activity"/>
    <property type="evidence" value="ECO:0007669"/>
    <property type="project" value="InterPro"/>
</dbReference>
<dbReference type="InterPro" id="IPR009080">
    <property type="entry name" value="tRNAsynth_Ia_anticodon-bd"/>
</dbReference>
<dbReference type="GO" id="GO:0004814">
    <property type="term" value="F:arginine-tRNA ligase activity"/>
    <property type="evidence" value="ECO:0007669"/>
    <property type="project" value="UniProtKB-EC"/>
</dbReference>
<dbReference type="PANTHER" id="PTHR11956">
    <property type="entry name" value="ARGINYL-TRNA SYNTHETASE"/>
    <property type="match status" value="1"/>
</dbReference>
<keyword evidence="7" id="KW-0030">Aminoacyl-tRNA synthetase</keyword>
<evidence type="ECO:0000256" key="6">
    <source>
        <dbReference type="ARBA" id="ARBA00022917"/>
    </source>
</evidence>
<dbReference type="EMBL" id="PHAH01000019">
    <property type="protein sequence ID" value="PKM88348.1"/>
    <property type="molecule type" value="Genomic_DNA"/>
</dbReference>
<comment type="catalytic activity">
    <reaction evidence="8">
        <text>tRNA(Arg) + L-arginine + ATP = L-arginyl-tRNA(Arg) + AMP + diphosphate</text>
        <dbReference type="Rhea" id="RHEA:20301"/>
        <dbReference type="Rhea" id="RHEA-COMP:9658"/>
        <dbReference type="Rhea" id="RHEA-COMP:9673"/>
        <dbReference type="ChEBI" id="CHEBI:30616"/>
        <dbReference type="ChEBI" id="CHEBI:32682"/>
        <dbReference type="ChEBI" id="CHEBI:33019"/>
        <dbReference type="ChEBI" id="CHEBI:78442"/>
        <dbReference type="ChEBI" id="CHEBI:78513"/>
        <dbReference type="ChEBI" id="CHEBI:456215"/>
        <dbReference type="EC" id="6.1.1.19"/>
    </reaction>
</comment>
<dbReference type="SUPFAM" id="SSF47323">
    <property type="entry name" value="Anticodon-binding domain of a subclass of class I aminoacyl-tRNA synthetases"/>
    <property type="match status" value="1"/>
</dbReference>
<keyword evidence="3" id="KW-0436">Ligase</keyword>
<dbReference type="PANTHER" id="PTHR11956:SF5">
    <property type="entry name" value="ARGININE--TRNA LIGASE, CYTOPLASMIC"/>
    <property type="match status" value="1"/>
</dbReference>
<feature type="domain" description="DALR anticodon binding" evidence="9">
    <location>
        <begin position="19"/>
        <end position="132"/>
    </location>
</feature>
<gene>
    <name evidence="10" type="ORF">CVU83_01785</name>
</gene>
<dbReference type="GO" id="GO:0005524">
    <property type="term" value="F:ATP binding"/>
    <property type="evidence" value="ECO:0007669"/>
    <property type="project" value="UniProtKB-KW"/>
</dbReference>
<evidence type="ECO:0000256" key="3">
    <source>
        <dbReference type="ARBA" id="ARBA00022598"/>
    </source>
</evidence>
<dbReference type="AlphaFoldDB" id="A0A2N2E0V7"/>
<accession>A0A2N2E0V7</accession>
<dbReference type="GO" id="GO:0005737">
    <property type="term" value="C:cytoplasm"/>
    <property type="evidence" value="ECO:0007669"/>
    <property type="project" value="InterPro"/>
</dbReference>
<organism evidence="10 11">
    <name type="scientific">Candidatus Falkowbacteria bacterium HGW-Falkowbacteria-2</name>
    <dbReference type="NCBI Taxonomy" id="2013769"/>
    <lineage>
        <taxon>Bacteria</taxon>
        <taxon>Candidatus Falkowiibacteriota</taxon>
    </lineage>
</organism>